<feature type="transmembrane region" description="Helical" evidence="8">
    <location>
        <begin position="14"/>
        <end position="34"/>
    </location>
</feature>
<dbReference type="PANTHER" id="PTHR14463:SF5">
    <property type="entry name" value="LIPASE MATURATION FACTOR 2"/>
    <property type="match status" value="1"/>
</dbReference>
<evidence type="ECO:0000259" key="10">
    <source>
        <dbReference type="Pfam" id="PF25179"/>
    </source>
</evidence>
<feature type="domain" description="Lipase maturation factor 1/2 N-terminal" evidence="9">
    <location>
        <begin position="126"/>
        <end position="300"/>
    </location>
</feature>
<comment type="similarity">
    <text evidence="2 8">Belongs to the lipase maturation factor family.</text>
</comment>
<dbReference type="Pfam" id="PF25179">
    <property type="entry name" value="LMF1_C"/>
    <property type="match status" value="1"/>
</dbReference>
<keyword evidence="5 8" id="KW-1133">Transmembrane helix</keyword>
<reference evidence="11 12" key="1">
    <citation type="journal article" date="2007" name="Science">
        <title>Sea anemone genome reveals ancestral eumetazoan gene repertoire and genomic organization.</title>
        <authorList>
            <person name="Putnam N.H."/>
            <person name="Srivastava M."/>
            <person name="Hellsten U."/>
            <person name="Dirks B."/>
            <person name="Chapman J."/>
            <person name="Salamov A."/>
            <person name="Terry A."/>
            <person name="Shapiro H."/>
            <person name="Lindquist E."/>
            <person name="Kapitonov V.V."/>
            <person name="Jurka J."/>
            <person name="Genikhovich G."/>
            <person name="Grigoriev I.V."/>
            <person name="Lucas S.M."/>
            <person name="Steele R.E."/>
            <person name="Finnerty J.R."/>
            <person name="Technau U."/>
            <person name="Martindale M.Q."/>
            <person name="Rokhsar D.S."/>
        </authorList>
    </citation>
    <scope>NUCLEOTIDE SEQUENCE [LARGE SCALE GENOMIC DNA]</scope>
    <source>
        <strain evidence="12">CH2 X CH6</strain>
    </source>
</reference>
<accession>A7RH84</accession>
<dbReference type="AlphaFoldDB" id="A7RH84"/>
<gene>
    <name evidence="11" type="ORF">NEMVEDRAFT_v1g81769</name>
</gene>
<feature type="transmembrane region" description="Helical" evidence="8">
    <location>
        <begin position="174"/>
        <end position="197"/>
    </location>
</feature>
<evidence type="ECO:0000256" key="4">
    <source>
        <dbReference type="ARBA" id="ARBA00022824"/>
    </source>
</evidence>
<keyword evidence="6 8" id="KW-0472">Membrane</keyword>
<evidence type="ECO:0000256" key="1">
    <source>
        <dbReference type="ARBA" id="ARBA00004477"/>
    </source>
</evidence>
<dbReference type="HOGENOM" id="CLU_020557_2_0_1"/>
<keyword evidence="12" id="KW-1185">Reference proteome</keyword>
<dbReference type="GO" id="GO:0005789">
    <property type="term" value="C:endoplasmic reticulum membrane"/>
    <property type="evidence" value="ECO:0000318"/>
    <property type="project" value="GO_Central"/>
</dbReference>
<dbReference type="PhylomeDB" id="A7RH84"/>
<dbReference type="Pfam" id="PF06762">
    <property type="entry name" value="LMF1"/>
    <property type="match status" value="1"/>
</dbReference>
<evidence type="ECO:0000256" key="3">
    <source>
        <dbReference type="ARBA" id="ARBA00022692"/>
    </source>
</evidence>
<comment type="function">
    <text evidence="8">Involved in the maturation of specific proteins in the endoplasmic reticulum.</text>
</comment>
<feature type="transmembrane region" description="Helical" evidence="8">
    <location>
        <begin position="356"/>
        <end position="386"/>
    </location>
</feature>
<evidence type="ECO:0000313" key="12">
    <source>
        <dbReference type="Proteomes" id="UP000001593"/>
    </source>
</evidence>
<evidence type="ECO:0000313" key="11">
    <source>
        <dbReference type="EMBL" id="EDO49179.1"/>
    </source>
</evidence>
<dbReference type="InterPro" id="IPR009613">
    <property type="entry name" value="LMF"/>
</dbReference>
<dbReference type="InterPro" id="IPR057433">
    <property type="entry name" value="LMF1/2_C"/>
</dbReference>
<proteinExistence type="inferred from homology"/>
<name>A7RH84_NEMVE</name>
<feature type="transmembrane region" description="Helical" evidence="8">
    <location>
        <begin position="79"/>
        <end position="97"/>
    </location>
</feature>
<feature type="transmembrane region" description="Helical" evidence="8">
    <location>
        <begin position="133"/>
        <end position="153"/>
    </location>
</feature>
<dbReference type="FunCoup" id="A7RH84">
    <property type="interactions" value="158"/>
</dbReference>
<comment type="subcellular location">
    <subcellularLocation>
        <location evidence="1 8">Endoplasmic reticulum membrane</location>
        <topology evidence="1 8">Multi-pass membrane protein</topology>
    </subcellularLocation>
</comment>
<dbReference type="PANTHER" id="PTHR14463">
    <property type="entry name" value="LIPASE MATURATION FACTOR"/>
    <property type="match status" value="1"/>
</dbReference>
<feature type="transmembrane region" description="Helical" evidence="8">
    <location>
        <begin position="398"/>
        <end position="416"/>
    </location>
</feature>
<feature type="transmembrane region" description="Helical" evidence="8">
    <location>
        <begin position="104"/>
        <end position="127"/>
    </location>
</feature>
<evidence type="ECO:0000256" key="7">
    <source>
        <dbReference type="ARBA" id="ARBA00023180"/>
    </source>
</evidence>
<evidence type="ECO:0000256" key="5">
    <source>
        <dbReference type="ARBA" id="ARBA00022989"/>
    </source>
</evidence>
<keyword evidence="3 8" id="KW-0812">Transmembrane</keyword>
<evidence type="ECO:0000256" key="8">
    <source>
        <dbReference type="RuleBase" id="RU361229"/>
    </source>
</evidence>
<dbReference type="GO" id="GO:0051604">
    <property type="term" value="P:protein maturation"/>
    <property type="evidence" value="ECO:0000318"/>
    <property type="project" value="GO_Central"/>
</dbReference>
<dbReference type="eggNOG" id="ENOG502QTN6">
    <property type="taxonomic scope" value="Eukaryota"/>
</dbReference>
<feature type="transmembrane region" description="Helical" evidence="8">
    <location>
        <begin position="231"/>
        <end position="253"/>
    </location>
</feature>
<dbReference type="OMA" id="EAMRITI"/>
<protein>
    <recommendedName>
        <fullName evidence="8">Lipase maturation factor</fullName>
    </recommendedName>
</protein>
<keyword evidence="7" id="KW-0325">Glycoprotein</keyword>
<evidence type="ECO:0000256" key="2">
    <source>
        <dbReference type="ARBA" id="ARBA00005512"/>
    </source>
</evidence>
<organism evidence="11 12">
    <name type="scientific">Nematostella vectensis</name>
    <name type="common">Starlet sea anemone</name>
    <dbReference type="NCBI Taxonomy" id="45351"/>
    <lineage>
        <taxon>Eukaryota</taxon>
        <taxon>Metazoa</taxon>
        <taxon>Cnidaria</taxon>
        <taxon>Anthozoa</taxon>
        <taxon>Hexacorallia</taxon>
        <taxon>Actiniaria</taxon>
        <taxon>Edwardsiidae</taxon>
        <taxon>Nematostella</taxon>
    </lineage>
</organism>
<dbReference type="InParanoid" id="A7RH84"/>
<feature type="non-terminal residue" evidence="11">
    <location>
        <position position="519"/>
    </location>
</feature>
<keyword evidence="4 8" id="KW-0256">Endoplasmic reticulum</keyword>
<dbReference type="EMBL" id="DS469510">
    <property type="protein sequence ID" value="EDO49179.1"/>
    <property type="molecule type" value="Genomic_DNA"/>
</dbReference>
<feature type="transmembrane region" description="Helical" evidence="8">
    <location>
        <begin position="260"/>
        <end position="279"/>
    </location>
</feature>
<sequence>MAPIKIPHQQVRQGFLWCLAAIYMFAFTSLYVQIPGLYGDRGLLPARYILHDHTSLSSVFRRTPTLLWLTPLLGLNTSSGMELLSLVGTVLSMVLLVSQRCRDCIAFLLLWFLYYSMVQVGQIFIWYQWDGLLWETGFLAILIAPWNIGPARSEKQRCFYCKRDRNTARHHDAVSLWLVKWLLFRLMFASGVVKLYFMDTTWWELTAMYWHYESQCIPTPVAWYFHKLPKWFHRLSVVITYVIEMGLPFLFFVPVRVIRIFAYFGQVFLQLLILITGNYNFFNLLTMTLCISLLDDVFITTPITTMAGRIKTASIAASFLATMVTIGILINRWFWFETTNGGLYSWIAFSPADFRYAVNIATLAAIWVGLISLMLEIVSALLRCFLEGGERLKQTCSLVQCVAVSLVALLLFAVSLEPFTDISPRTKSKLPSSFRGWYKQTKYLEVAHPYGLFRSMTGVGGRPEIIILGSNSTEGPWEEYDFLYKPGNIYAPPPFVAPHQPRLDWQMWFAALESYESNP</sequence>
<feature type="domain" description="Lipase maturation factor 1/2 C-terminal" evidence="10">
    <location>
        <begin position="448"/>
        <end position="519"/>
    </location>
</feature>
<evidence type="ECO:0000256" key="6">
    <source>
        <dbReference type="ARBA" id="ARBA00023136"/>
    </source>
</evidence>
<evidence type="ECO:0000259" key="9">
    <source>
        <dbReference type="Pfam" id="PF06762"/>
    </source>
</evidence>
<feature type="transmembrane region" description="Helical" evidence="8">
    <location>
        <begin position="315"/>
        <end position="336"/>
    </location>
</feature>
<dbReference type="Proteomes" id="UP000001593">
    <property type="component" value="Unassembled WGS sequence"/>
</dbReference>
<dbReference type="InterPro" id="IPR057434">
    <property type="entry name" value="LMF1/2_N"/>
</dbReference>